<comment type="caution">
    <text evidence="2">The sequence shown here is derived from an EMBL/GenBank/DDBJ whole genome shotgun (WGS) entry which is preliminary data.</text>
</comment>
<feature type="active site" evidence="1">
    <location>
        <position position="47"/>
    </location>
</feature>
<evidence type="ECO:0000256" key="1">
    <source>
        <dbReference type="PIRSR" id="PIRSR016184-1"/>
    </source>
</evidence>
<name>A0A437SAC2_9FIRM</name>
<organism evidence="2 3">
    <name type="scientific">Anaerosphaera multitolerans</name>
    <dbReference type="NCBI Taxonomy" id="2487351"/>
    <lineage>
        <taxon>Bacteria</taxon>
        <taxon>Bacillati</taxon>
        <taxon>Bacillota</taxon>
        <taxon>Tissierellia</taxon>
        <taxon>Tissierellales</taxon>
        <taxon>Peptoniphilaceae</taxon>
        <taxon>Anaerosphaera</taxon>
    </lineage>
</organism>
<dbReference type="OrthoDB" id="9788221at2"/>
<evidence type="ECO:0000313" key="3">
    <source>
        <dbReference type="Proteomes" id="UP000288812"/>
    </source>
</evidence>
<dbReference type="NCBIfam" id="TIGR00654">
    <property type="entry name" value="PhzF_family"/>
    <property type="match status" value="1"/>
</dbReference>
<gene>
    <name evidence="2" type="ORF">EF514_00640</name>
</gene>
<evidence type="ECO:0000313" key="2">
    <source>
        <dbReference type="EMBL" id="RVU55754.1"/>
    </source>
</evidence>
<dbReference type="Proteomes" id="UP000288812">
    <property type="component" value="Unassembled WGS sequence"/>
</dbReference>
<dbReference type="Gene3D" id="3.10.310.10">
    <property type="entry name" value="Diaminopimelate Epimerase, Chain A, domain 1"/>
    <property type="match status" value="2"/>
</dbReference>
<reference evidence="2 3" key="1">
    <citation type="submission" date="2018-11" db="EMBL/GenBank/DDBJ databases">
        <title>Genome sequencing and assembly of Anaerosphaera sp. nov., GS7-6-2.</title>
        <authorList>
            <person name="Rettenmaier R."/>
            <person name="Liebl W."/>
            <person name="Zverlov V."/>
        </authorList>
    </citation>
    <scope>NUCLEOTIDE SEQUENCE [LARGE SCALE GENOMIC DNA]</scope>
    <source>
        <strain evidence="2 3">GS7-6-2</strain>
    </source>
</reference>
<dbReference type="GO" id="GO:0016853">
    <property type="term" value="F:isomerase activity"/>
    <property type="evidence" value="ECO:0007669"/>
    <property type="project" value="TreeGrafter"/>
</dbReference>
<dbReference type="InterPro" id="IPR003719">
    <property type="entry name" value="Phenazine_PhzF-like"/>
</dbReference>
<keyword evidence="3" id="KW-1185">Reference proteome</keyword>
<dbReference type="RefSeq" id="WP_127722780.1">
    <property type="nucleotide sequence ID" value="NZ_RLIH01000001.1"/>
</dbReference>
<accession>A0A437SAC2</accession>
<dbReference type="PANTHER" id="PTHR13774">
    <property type="entry name" value="PHENAZINE BIOSYNTHESIS PROTEIN"/>
    <property type="match status" value="1"/>
</dbReference>
<dbReference type="PIRSF" id="PIRSF016184">
    <property type="entry name" value="PhzC_PhzF"/>
    <property type="match status" value="1"/>
</dbReference>
<protein>
    <submittedName>
        <fullName evidence="2">PhzF family phenazine biosynthesis protein</fullName>
    </submittedName>
</protein>
<sequence>MRYFNMYLVNAFTDRAYNGNATGVILCNEKMDDEEMQNIAKDLNQSETVFINKVDTDVYATRFFTPEREINLCGHATIATFYAMGENEYLRPMDKGIKKVIQHTKCGKIPVELEYENRRVQNVYMMLNPQIVRKSIETEEIAEALNLSMEDIGYKDYDLKPEKVETGGSDVVIPVKSIDVIQKLKPDYEKIYKLSKREDVVSFQVFTLESENKVRQRTFSPSIGVNEEAGSGTSTGATLFYIMKYVDPDIKKIISTQGIEINRKSKLTAEMISEGTVKVGGRAYVFMNGVLNI</sequence>
<dbReference type="Pfam" id="PF02567">
    <property type="entry name" value="PhzC-PhzF"/>
    <property type="match status" value="1"/>
</dbReference>
<dbReference type="AlphaFoldDB" id="A0A437SAC2"/>
<dbReference type="EMBL" id="RLIH01000001">
    <property type="protein sequence ID" value="RVU55754.1"/>
    <property type="molecule type" value="Genomic_DNA"/>
</dbReference>
<dbReference type="GO" id="GO:0005737">
    <property type="term" value="C:cytoplasm"/>
    <property type="evidence" value="ECO:0007669"/>
    <property type="project" value="TreeGrafter"/>
</dbReference>
<proteinExistence type="predicted"/>
<dbReference type="SUPFAM" id="SSF54506">
    <property type="entry name" value="Diaminopimelate epimerase-like"/>
    <property type="match status" value="1"/>
</dbReference>